<dbReference type="GO" id="GO:0005829">
    <property type="term" value="C:cytosol"/>
    <property type="evidence" value="ECO:0007669"/>
    <property type="project" value="TreeGrafter"/>
</dbReference>
<evidence type="ECO:0000313" key="14">
    <source>
        <dbReference type="EMBL" id="OMD34526.1"/>
    </source>
</evidence>
<feature type="binding site" evidence="11">
    <location>
        <position position="47"/>
    </location>
    <ligand>
        <name>NADP(+)</name>
        <dbReference type="ChEBI" id="CHEBI:58349"/>
    </ligand>
</feature>
<dbReference type="AlphaFoldDB" id="A0A1R0XHK4"/>
<evidence type="ECO:0000313" key="17">
    <source>
        <dbReference type="Proteomes" id="UP000187323"/>
    </source>
</evidence>
<comment type="catalytic activity">
    <reaction evidence="11">
        <text>5-O-(1-carboxyvinyl)-3-phosphoshikimate = chorismate + phosphate</text>
        <dbReference type="Rhea" id="RHEA:21020"/>
        <dbReference type="ChEBI" id="CHEBI:29748"/>
        <dbReference type="ChEBI" id="CHEBI:43474"/>
        <dbReference type="ChEBI" id="CHEBI:57701"/>
        <dbReference type="EC" id="4.2.3.5"/>
    </reaction>
</comment>
<keyword evidence="8 11" id="KW-0521">NADP</keyword>
<dbReference type="CDD" id="cd07304">
    <property type="entry name" value="Chorismate_synthase"/>
    <property type="match status" value="1"/>
</dbReference>
<keyword evidence="7 11" id="KW-0274">FAD</keyword>
<dbReference type="eggNOG" id="COG0082">
    <property type="taxonomic scope" value="Bacteria"/>
</dbReference>
<reference evidence="15 17" key="1">
    <citation type="submission" date="2016-10" db="EMBL/GenBank/DDBJ databases">
        <title>Paenibacillus species isolates.</title>
        <authorList>
            <person name="Beno S.M."/>
        </authorList>
    </citation>
    <scope>NUCLEOTIDE SEQUENCE [LARGE SCALE GENOMIC DNA]</scope>
    <source>
        <strain evidence="14 16">FSL H7-0433</strain>
        <strain evidence="15 17">FSL H7-0918</strain>
    </source>
</reference>
<comment type="subunit">
    <text evidence="11">Homotetramer.</text>
</comment>
<dbReference type="InterPro" id="IPR020541">
    <property type="entry name" value="Chorismate_synthase_CS"/>
</dbReference>
<comment type="similarity">
    <text evidence="2 11">Belongs to the chorismate synthase family.</text>
</comment>
<dbReference type="PROSITE" id="PS00788">
    <property type="entry name" value="CHORISMATE_SYNTHASE_2"/>
    <property type="match status" value="1"/>
</dbReference>
<dbReference type="GO" id="GO:0010181">
    <property type="term" value="F:FMN binding"/>
    <property type="evidence" value="ECO:0007669"/>
    <property type="project" value="TreeGrafter"/>
</dbReference>
<dbReference type="FunFam" id="3.60.150.10:FF:000002">
    <property type="entry name" value="Chorismate synthase"/>
    <property type="match status" value="1"/>
</dbReference>
<evidence type="ECO:0000313" key="18">
    <source>
        <dbReference type="Proteomes" id="UP000249163"/>
    </source>
</evidence>
<sequence>MSLRYLTAGETHGPQLTAIIEGLPSNLTLDFEELNFQLHRRQKGYGRGRRMQIEKDTAQIVGGVRHGYTTGAPVALVVENKDWTHWKNIMNIEPIPGSDEEKRRVNRPRPGHADLNGGLKYNHTDLRNVLERSSARETAARVACGAVARQLLAAFGVKVAGQVIRIGEIEAPANDLPIDELIERTEQSSVRVVDKETEQKMEAYIDQIKEEGDSIGGIVECIVEGLPIGLGSYVQSDRKLDGAIAGAVMSINAFKGVEIGIGFEAGKLRGSQVHDEIMYEASKGYYRASNRLGGFEGGMTNGMPVVVRGVMKPIPTLYKPLQSVDIDTKEPFTAQVERSDACAVPAACVVLESVVAWEVAKAFLDKFGGDSLEEIKANYENYLAQLESY</sequence>
<dbReference type="SUPFAM" id="SSF103263">
    <property type="entry name" value="Chorismate synthase, AroC"/>
    <property type="match status" value="1"/>
</dbReference>
<keyword evidence="6 11" id="KW-0288">FMN</keyword>
<dbReference type="EMBL" id="CP021965">
    <property type="protein sequence ID" value="AWV34787.1"/>
    <property type="molecule type" value="Genomic_DNA"/>
</dbReference>
<evidence type="ECO:0000256" key="12">
    <source>
        <dbReference type="SAM" id="MobiDB-lite"/>
    </source>
</evidence>
<keyword evidence="10 11" id="KW-0456">Lyase</keyword>
<comment type="pathway">
    <text evidence="1 11">Metabolic intermediate biosynthesis; chorismate biosynthesis; chorismate from D-erythrose 4-phosphate and phosphoenolpyruvate: step 7/7.</text>
</comment>
<dbReference type="PANTHER" id="PTHR21085">
    <property type="entry name" value="CHORISMATE SYNTHASE"/>
    <property type="match status" value="1"/>
</dbReference>
<protein>
    <recommendedName>
        <fullName evidence="3 11">Chorismate synthase</fullName>
        <shortName evidence="11">CS</shortName>
        <ecNumber evidence="3 11">4.2.3.5</ecNumber>
    </recommendedName>
    <alternativeName>
        <fullName evidence="11">5-enolpyruvylshikimate-3-phosphate phospholyase</fullName>
    </alternativeName>
</protein>
<keyword evidence="5 11" id="KW-0285">Flavoprotein</keyword>
<organism evidence="15 17">
    <name type="scientific">Paenibacillus odorifer</name>
    <dbReference type="NCBI Taxonomy" id="189426"/>
    <lineage>
        <taxon>Bacteria</taxon>
        <taxon>Bacillati</taxon>
        <taxon>Bacillota</taxon>
        <taxon>Bacilli</taxon>
        <taxon>Bacillales</taxon>
        <taxon>Paenibacillaceae</taxon>
        <taxon>Paenibacillus</taxon>
    </lineage>
</organism>
<dbReference type="InterPro" id="IPR035904">
    <property type="entry name" value="Chorismate_synth_AroC_sf"/>
</dbReference>
<feature type="binding site" evidence="11">
    <location>
        <begin position="132"/>
        <end position="134"/>
    </location>
    <ligand>
        <name>FMN</name>
        <dbReference type="ChEBI" id="CHEBI:58210"/>
    </ligand>
</feature>
<evidence type="ECO:0000313" key="16">
    <source>
        <dbReference type="Proteomes" id="UP000187158"/>
    </source>
</evidence>
<evidence type="ECO:0000256" key="1">
    <source>
        <dbReference type="ARBA" id="ARBA00005044"/>
    </source>
</evidence>
<dbReference type="HAMAP" id="MF_00300">
    <property type="entry name" value="Chorismate_synth"/>
    <property type="match status" value="1"/>
</dbReference>
<dbReference type="Gene3D" id="3.60.150.10">
    <property type="entry name" value="Chorismate synthase AroC"/>
    <property type="match status" value="1"/>
</dbReference>
<feature type="binding site" evidence="11">
    <location>
        <position position="297"/>
    </location>
    <ligand>
        <name>FMN</name>
        <dbReference type="ChEBI" id="CHEBI:58210"/>
    </ligand>
</feature>
<dbReference type="RefSeq" id="WP_076134686.1">
    <property type="nucleotide sequence ID" value="NZ_CP021965.1"/>
</dbReference>
<dbReference type="EC" id="4.2.3.5" evidence="3 11"/>
<evidence type="ECO:0000256" key="10">
    <source>
        <dbReference type="ARBA" id="ARBA00023239"/>
    </source>
</evidence>
<reference evidence="13 18" key="2">
    <citation type="submission" date="2017-06" db="EMBL/GenBank/DDBJ databases">
        <title>Complete genome sequence of Paenibacillus odorifer CBA7130.</title>
        <authorList>
            <person name="Nam Y.-D."/>
            <person name="Kang J."/>
            <person name="Chung W.-H."/>
        </authorList>
    </citation>
    <scope>NUCLEOTIDE SEQUENCE [LARGE SCALE GENOMIC DNA]</scope>
    <source>
        <strain evidence="13 18">CBA7130</strain>
    </source>
</reference>
<dbReference type="EMBL" id="MPVP01000053">
    <property type="protein sequence ID" value="OMD34526.1"/>
    <property type="molecule type" value="Genomic_DNA"/>
</dbReference>
<proteinExistence type="inferred from homology"/>
<feature type="binding site" evidence="11">
    <location>
        <position position="338"/>
    </location>
    <ligand>
        <name>FMN</name>
        <dbReference type="ChEBI" id="CHEBI:58210"/>
    </ligand>
</feature>
<dbReference type="GO" id="GO:0008652">
    <property type="term" value="P:amino acid biosynthetic process"/>
    <property type="evidence" value="ECO:0007669"/>
    <property type="project" value="UniProtKB-KW"/>
</dbReference>
<evidence type="ECO:0000256" key="4">
    <source>
        <dbReference type="ARBA" id="ARBA00022605"/>
    </source>
</evidence>
<feature type="binding site" evidence="11">
    <location>
        <position position="41"/>
    </location>
    <ligand>
        <name>NADP(+)</name>
        <dbReference type="ChEBI" id="CHEBI:58349"/>
    </ligand>
</feature>
<dbReference type="PANTHER" id="PTHR21085:SF0">
    <property type="entry name" value="CHORISMATE SYNTHASE"/>
    <property type="match status" value="1"/>
</dbReference>
<evidence type="ECO:0000313" key="13">
    <source>
        <dbReference type="EMBL" id="AWV34787.1"/>
    </source>
</evidence>
<dbReference type="NCBIfam" id="TIGR00033">
    <property type="entry name" value="aroC"/>
    <property type="match status" value="1"/>
</dbReference>
<dbReference type="InterPro" id="IPR000453">
    <property type="entry name" value="Chorismate_synth"/>
</dbReference>
<comment type="cofactor">
    <cofactor evidence="11">
        <name>FMNH2</name>
        <dbReference type="ChEBI" id="CHEBI:57618"/>
    </cofactor>
    <text evidence="11">Reduced FMN (FMNH(2)).</text>
</comment>
<evidence type="ECO:0000313" key="15">
    <source>
        <dbReference type="EMBL" id="OME20853.1"/>
    </source>
</evidence>
<dbReference type="NCBIfam" id="NF003793">
    <property type="entry name" value="PRK05382.1"/>
    <property type="match status" value="1"/>
</dbReference>
<feature type="binding site" evidence="11">
    <location>
        <begin position="312"/>
        <end position="316"/>
    </location>
    <ligand>
        <name>FMN</name>
        <dbReference type="ChEBI" id="CHEBI:58210"/>
    </ligand>
</feature>
<dbReference type="Pfam" id="PF01264">
    <property type="entry name" value="Chorismate_synt"/>
    <property type="match status" value="1"/>
</dbReference>
<evidence type="ECO:0000256" key="7">
    <source>
        <dbReference type="ARBA" id="ARBA00022827"/>
    </source>
</evidence>
<evidence type="ECO:0000256" key="3">
    <source>
        <dbReference type="ARBA" id="ARBA00013036"/>
    </source>
</evidence>
<dbReference type="GO" id="GO:0009073">
    <property type="term" value="P:aromatic amino acid family biosynthetic process"/>
    <property type="evidence" value="ECO:0007669"/>
    <property type="project" value="UniProtKB-KW"/>
</dbReference>
<dbReference type="EMBL" id="MPTO01000009">
    <property type="protein sequence ID" value="OME20853.1"/>
    <property type="molecule type" value="Genomic_DNA"/>
</dbReference>
<gene>
    <name evidence="11" type="primary">aroC</name>
    <name evidence="15" type="ORF">BSK47_11355</name>
    <name evidence="14" type="ORF">BSO21_11195</name>
    <name evidence="13" type="ORF">CD191_20360</name>
</gene>
<evidence type="ECO:0000256" key="8">
    <source>
        <dbReference type="ARBA" id="ARBA00022857"/>
    </source>
</evidence>
<evidence type="ECO:0000256" key="6">
    <source>
        <dbReference type="ARBA" id="ARBA00022643"/>
    </source>
</evidence>
<comment type="function">
    <text evidence="11">Catalyzes the anti-1,4-elimination of the C-3 phosphate and the C-6 proR hydrogen from 5-enolpyruvylshikimate-3-phosphate (EPSP) to yield chorismate, which is the branch point compound that serves as the starting substrate for the three terminal pathways of aromatic amino acid biosynthesis. This reaction introduces a second double bond into the aromatic ring system.</text>
</comment>
<keyword evidence="9 11" id="KW-0057">Aromatic amino acid biosynthesis</keyword>
<keyword evidence="4 11" id="KW-0028">Amino-acid biosynthesis</keyword>
<dbReference type="Proteomes" id="UP000249163">
    <property type="component" value="Chromosome"/>
</dbReference>
<evidence type="ECO:0000256" key="9">
    <source>
        <dbReference type="ARBA" id="ARBA00023141"/>
    </source>
</evidence>
<feature type="binding site" evidence="11">
    <location>
        <begin position="252"/>
        <end position="253"/>
    </location>
    <ligand>
        <name>FMN</name>
        <dbReference type="ChEBI" id="CHEBI:58210"/>
    </ligand>
</feature>
<evidence type="ECO:0000256" key="11">
    <source>
        <dbReference type="HAMAP-Rule" id="MF_00300"/>
    </source>
</evidence>
<dbReference type="PIRSF" id="PIRSF001456">
    <property type="entry name" value="Chorismate_synth"/>
    <property type="match status" value="1"/>
</dbReference>
<dbReference type="Proteomes" id="UP000187158">
    <property type="component" value="Unassembled WGS sequence"/>
</dbReference>
<evidence type="ECO:0000256" key="2">
    <source>
        <dbReference type="ARBA" id="ARBA00008014"/>
    </source>
</evidence>
<name>A0A1R0XHK4_9BACL</name>
<dbReference type="GO" id="GO:0004107">
    <property type="term" value="F:chorismate synthase activity"/>
    <property type="evidence" value="ECO:0007669"/>
    <property type="project" value="UniProtKB-UniRule"/>
</dbReference>
<evidence type="ECO:0000256" key="5">
    <source>
        <dbReference type="ARBA" id="ARBA00022630"/>
    </source>
</evidence>
<keyword evidence="16" id="KW-1185">Reference proteome</keyword>
<dbReference type="Proteomes" id="UP000187323">
    <property type="component" value="Unassembled WGS sequence"/>
</dbReference>
<feature type="region of interest" description="Disordered" evidence="12">
    <location>
        <begin position="94"/>
        <end position="118"/>
    </location>
</feature>
<accession>A0A1R0XHK4</accession>
<dbReference type="GO" id="GO:0009423">
    <property type="term" value="P:chorismate biosynthetic process"/>
    <property type="evidence" value="ECO:0007669"/>
    <property type="project" value="UniProtKB-UniRule"/>
</dbReference>